<feature type="region of interest" description="Disordered" evidence="1">
    <location>
        <begin position="1"/>
        <end position="26"/>
    </location>
</feature>
<accession>K2L3G1</accession>
<protein>
    <submittedName>
        <fullName evidence="2">Uncharacterized protein</fullName>
    </submittedName>
</protein>
<feature type="compositionally biased region" description="Polar residues" evidence="1">
    <location>
        <begin position="1"/>
        <end position="15"/>
    </location>
</feature>
<organism evidence="2 3">
    <name type="scientific">Idiomarina xiamenensis 10-D-4</name>
    <dbReference type="NCBI Taxonomy" id="740709"/>
    <lineage>
        <taxon>Bacteria</taxon>
        <taxon>Pseudomonadati</taxon>
        <taxon>Pseudomonadota</taxon>
        <taxon>Gammaproteobacteria</taxon>
        <taxon>Alteromonadales</taxon>
        <taxon>Idiomarinaceae</taxon>
        <taxon>Idiomarina</taxon>
    </lineage>
</organism>
<evidence type="ECO:0000313" key="3">
    <source>
        <dbReference type="Proteomes" id="UP000014115"/>
    </source>
</evidence>
<dbReference type="AlphaFoldDB" id="K2L3G1"/>
<dbReference type="STRING" id="740709.A10D4_05062"/>
<dbReference type="RefSeq" id="WP_008488136.1">
    <property type="nucleotide sequence ID" value="NZ_AMRG01000005.1"/>
</dbReference>
<proteinExistence type="predicted"/>
<comment type="caution">
    <text evidence="2">The sequence shown here is derived from an EMBL/GenBank/DDBJ whole genome shotgun (WGS) entry which is preliminary data.</text>
</comment>
<evidence type="ECO:0000313" key="2">
    <source>
        <dbReference type="EMBL" id="EKE84410.1"/>
    </source>
</evidence>
<dbReference type="OrthoDB" id="9914275at2"/>
<dbReference type="Proteomes" id="UP000014115">
    <property type="component" value="Unassembled WGS sequence"/>
</dbReference>
<dbReference type="PATRIC" id="fig|740709.3.peg.1029"/>
<name>K2L3G1_9GAMM</name>
<dbReference type="EMBL" id="AMRG01000005">
    <property type="protein sequence ID" value="EKE84410.1"/>
    <property type="molecule type" value="Genomic_DNA"/>
</dbReference>
<gene>
    <name evidence="2" type="ORF">A10D4_05062</name>
</gene>
<keyword evidence="3" id="KW-1185">Reference proteome</keyword>
<evidence type="ECO:0000256" key="1">
    <source>
        <dbReference type="SAM" id="MobiDB-lite"/>
    </source>
</evidence>
<sequence length="90" mass="9397">MSATSSQAQDVSNGVSAPFDTVDGSSPGSWSINYNVKSNLLTFNVQQSQPGAMLDSAPLVSTIDAAGLQDILEFLFQVKARMKQGGGKTS</sequence>
<reference evidence="2 3" key="1">
    <citation type="journal article" date="2012" name="J. Bacteriol.">
        <title>Genome Sequence of Idiomarina xiamenensis Type Strain 10-D-4.</title>
        <authorList>
            <person name="Lai Q."/>
            <person name="Wang L."/>
            <person name="Wang W."/>
            <person name="Shao Z."/>
        </authorList>
    </citation>
    <scope>NUCLEOTIDE SEQUENCE [LARGE SCALE GENOMIC DNA]</scope>
    <source>
        <strain evidence="2 3">10-D-4</strain>
    </source>
</reference>